<accession>A0A543GJA9</accession>
<organism evidence="2 3">
    <name type="scientific">Pseudonocardia cypriaca</name>
    <dbReference type="NCBI Taxonomy" id="882449"/>
    <lineage>
        <taxon>Bacteria</taxon>
        <taxon>Bacillati</taxon>
        <taxon>Actinomycetota</taxon>
        <taxon>Actinomycetes</taxon>
        <taxon>Pseudonocardiales</taxon>
        <taxon>Pseudonocardiaceae</taxon>
        <taxon>Pseudonocardia</taxon>
    </lineage>
</organism>
<feature type="region of interest" description="Disordered" evidence="1">
    <location>
        <begin position="1"/>
        <end position="21"/>
    </location>
</feature>
<evidence type="ECO:0000313" key="3">
    <source>
        <dbReference type="Proteomes" id="UP000319818"/>
    </source>
</evidence>
<dbReference type="RefSeq" id="WP_142102240.1">
    <property type="nucleotide sequence ID" value="NZ_VFPH01000001.1"/>
</dbReference>
<protein>
    <submittedName>
        <fullName evidence="2">Uncharacterized protein</fullName>
    </submittedName>
</protein>
<evidence type="ECO:0000256" key="1">
    <source>
        <dbReference type="SAM" id="MobiDB-lite"/>
    </source>
</evidence>
<keyword evidence="3" id="KW-1185">Reference proteome</keyword>
<reference evidence="2 3" key="1">
    <citation type="submission" date="2019-06" db="EMBL/GenBank/DDBJ databases">
        <title>Sequencing the genomes of 1000 actinobacteria strains.</title>
        <authorList>
            <person name="Klenk H.-P."/>
        </authorList>
    </citation>
    <scope>NUCLEOTIDE SEQUENCE [LARGE SCALE GENOMIC DNA]</scope>
    <source>
        <strain evidence="2 3">DSM 45511</strain>
    </source>
</reference>
<comment type="caution">
    <text evidence="2">The sequence shown here is derived from an EMBL/GenBank/DDBJ whole genome shotgun (WGS) entry which is preliminary data.</text>
</comment>
<gene>
    <name evidence="2" type="ORF">FB388_3552</name>
</gene>
<name>A0A543GJA9_9PSEU</name>
<proteinExistence type="predicted"/>
<dbReference type="OrthoDB" id="3576223at2"/>
<dbReference type="AlphaFoldDB" id="A0A543GJA9"/>
<dbReference type="EMBL" id="VFPH01000001">
    <property type="protein sequence ID" value="TQM46146.1"/>
    <property type="molecule type" value="Genomic_DNA"/>
</dbReference>
<evidence type="ECO:0000313" key="2">
    <source>
        <dbReference type="EMBL" id="TQM46146.1"/>
    </source>
</evidence>
<dbReference type="Proteomes" id="UP000319818">
    <property type="component" value="Unassembled WGS sequence"/>
</dbReference>
<sequence length="117" mass="12603">MTATLDTPAIPTTTTASASTTAVPNARGEAAFLRAETYSLTAREIVYALAAHLTNFGDTLAIQVVDPLTAIDAHMRFNGDLTAWTRGRTPTDVAAVRARAEQIARDYFGTYFPAIPW</sequence>